<name>B8BAJ7_ORYSI</name>
<dbReference type="Proteomes" id="UP000007015">
    <property type="component" value="Chromosome 8"/>
</dbReference>
<proteinExistence type="predicted"/>
<accession>B8BAJ7</accession>
<gene>
    <name evidence="2" type="ORF">OsI_29165</name>
</gene>
<dbReference type="AlphaFoldDB" id="B8BAJ7"/>
<protein>
    <submittedName>
        <fullName evidence="2">Uncharacterized protein</fullName>
    </submittedName>
</protein>
<dbReference type="EMBL" id="CM000133">
    <property type="protein sequence ID" value="EEC83545.1"/>
    <property type="molecule type" value="Genomic_DNA"/>
</dbReference>
<evidence type="ECO:0000256" key="1">
    <source>
        <dbReference type="SAM" id="MobiDB-lite"/>
    </source>
</evidence>
<dbReference type="HOGENOM" id="CLU_1597205_0_0_1"/>
<feature type="compositionally biased region" description="Polar residues" evidence="1">
    <location>
        <begin position="93"/>
        <end position="122"/>
    </location>
</feature>
<feature type="compositionally biased region" description="Polar residues" evidence="1">
    <location>
        <begin position="45"/>
        <end position="56"/>
    </location>
</feature>
<organism evidence="2 3">
    <name type="scientific">Oryza sativa subsp. indica</name>
    <name type="common">Rice</name>
    <dbReference type="NCBI Taxonomy" id="39946"/>
    <lineage>
        <taxon>Eukaryota</taxon>
        <taxon>Viridiplantae</taxon>
        <taxon>Streptophyta</taxon>
        <taxon>Embryophyta</taxon>
        <taxon>Tracheophyta</taxon>
        <taxon>Spermatophyta</taxon>
        <taxon>Magnoliopsida</taxon>
        <taxon>Liliopsida</taxon>
        <taxon>Poales</taxon>
        <taxon>Poaceae</taxon>
        <taxon>BOP clade</taxon>
        <taxon>Oryzoideae</taxon>
        <taxon>Oryzeae</taxon>
        <taxon>Oryzinae</taxon>
        <taxon>Oryza</taxon>
        <taxon>Oryza sativa</taxon>
    </lineage>
</organism>
<sequence>MPSASVPEIPIQLQLRRRLRLVAALGSDGGGDGSAGHGAPGSSPRCRTSNTMSSALQELAAHAANSGEGATLPPWCVSKLSPTAPSPPPQATVCRSCSPQTHHHGSSSNLHTHQQETNQRQQIDQMQCTNHNGDGAARHHHPLLQPLCNAATAATAQSSAKSAPPTL</sequence>
<evidence type="ECO:0000313" key="3">
    <source>
        <dbReference type="Proteomes" id="UP000007015"/>
    </source>
</evidence>
<keyword evidence="3" id="KW-1185">Reference proteome</keyword>
<reference evidence="2 3" key="1">
    <citation type="journal article" date="2005" name="PLoS Biol.">
        <title>The genomes of Oryza sativa: a history of duplications.</title>
        <authorList>
            <person name="Yu J."/>
            <person name="Wang J."/>
            <person name="Lin W."/>
            <person name="Li S."/>
            <person name="Li H."/>
            <person name="Zhou J."/>
            <person name="Ni P."/>
            <person name="Dong W."/>
            <person name="Hu S."/>
            <person name="Zeng C."/>
            <person name="Zhang J."/>
            <person name="Zhang Y."/>
            <person name="Li R."/>
            <person name="Xu Z."/>
            <person name="Li S."/>
            <person name="Li X."/>
            <person name="Zheng H."/>
            <person name="Cong L."/>
            <person name="Lin L."/>
            <person name="Yin J."/>
            <person name="Geng J."/>
            <person name="Li G."/>
            <person name="Shi J."/>
            <person name="Liu J."/>
            <person name="Lv H."/>
            <person name="Li J."/>
            <person name="Wang J."/>
            <person name="Deng Y."/>
            <person name="Ran L."/>
            <person name="Shi X."/>
            <person name="Wang X."/>
            <person name="Wu Q."/>
            <person name="Li C."/>
            <person name="Ren X."/>
            <person name="Wang J."/>
            <person name="Wang X."/>
            <person name="Li D."/>
            <person name="Liu D."/>
            <person name="Zhang X."/>
            <person name="Ji Z."/>
            <person name="Zhao W."/>
            <person name="Sun Y."/>
            <person name="Zhang Z."/>
            <person name="Bao J."/>
            <person name="Han Y."/>
            <person name="Dong L."/>
            <person name="Ji J."/>
            <person name="Chen P."/>
            <person name="Wu S."/>
            <person name="Liu J."/>
            <person name="Xiao Y."/>
            <person name="Bu D."/>
            <person name="Tan J."/>
            <person name="Yang L."/>
            <person name="Ye C."/>
            <person name="Zhang J."/>
            <person name="Xu J."/>
            <person name="Zhou Y."/>
            <person name="Yu Y."/>
            <person name="Zhang B."/>
            <person name="Zhuang S."/>
            <person name="Wei H."/>
            <person name="Liu B."/>
            <person name="Lei M."/>
            <person name="Yu H."/>
            <person name="Li Y."/>
            <person name="Xu H."/>
            <person name="Wei S."/>
            <person name="He X."/>
            <person name="Fang L."/>
            <person name="Zhang Z."/>
            <person name="Zhang Y."/>
            <person name="Huang X."/>
            <person name="Su Z."/>
            <person name="Tong W."/>
            <person name="Li J."/>
            <person name="Tong Z."/>
            <person name="Li S."/>
            <person name="Ye J."/>
            <person name="Wang L."/>
            <person name="Fang L."/>
            <person name="Lei T."/>
            <person name="Chen C."/>
            <person name="Chen H."/>
            <person name="Xu Z."/>
            <person name="Li H."/>
            <person name="Huang H."/>
            <person name="Zhang F."/>
            <person name="Xu H."/>
            <person name="Li N."/>
            <person name="Zhao C."/>
            <person name="Li S."/>
            <person name="Dong L."/>
            <person name="Huang Y."/>
            <person name="Li L."/>
            <person name="Xi Y."/>
            <person name="Qi Q."/>
            <person name="Li W."/>
            <person name="Zhang B."/>
            <person name="Hu W."/>
            <person name="Zhang Y."/>
            <person name="Tian X."/>
            <person name="Jiao Y."/>
            <person name="Liang X."/>
            <person name="Jin J."/>
            <person name="Gao L."/>
            <person name="Zheng W."/>
            <person name="Hao B."/>
            <person name="Liu S."/>
            <person name="Wang W."/>
            <person name="Yuan L."/>
            <person name="Cao M."/>
            <person name="McDermott J."/>
            <person name="Samudrala R."/>
            <person name="Wang J."/>
            <person name="Wong G.K."/>
            <person name="Yang H."/>
        </authorList>
    </citation>
    <scope>NUCLEOTIDE SEQUENCE [LARGE SCALE GENOMIC DNA]</scope>
    <source>
        <strain evidence="3">cv. 93-11</strain>
    </source>
</reference>
<feature type="region of interest" description="Disordered" evidence="1">
    <location>
        <begin position="27"/>
        <end position="122"/>
    </location>
</feature>
<feature type="compositionally biased region" description="Gly residues" evidence="1">
    <location>
        <begin position="27"/>
        <end position="39"/>
    </location>
</feature>
<dbReference type="Gramene" id="BGIOSGA027011-TA">
    <property type="protein sequence ID" value="BGIOSGA027011-PA"/>
    <property type="gene ID" value="BGIOSGA027011"/>
</dbReference>
<evidence type="ECO:0000313" key="2">
    <source>
        <dbReference type="EMBL" id="EEC83545.1"/>
    </source>
</evidence>